<keyword evidence="3" id="KW-0540">Nuclease</keyword>
<organism evidence="3">
    <name type="scientific">Tetraselmis sp. GSL018</name>
    <dbReference type="NCBI Taxonomy" id="582737"/>
    <lineage>
        <taxon>Eukaryota</taxon>
        <taxon>Viridiplantae</taxon>
        <taxon>Chlorophyta</taxon>
        <taxon>core chlorophytes</taxon>
        <taxon>Chlorodendrophyceae</taxon>
        <taxon>Chlorodendrales</taxon>
        <taxon>Chlorodendraceae</taxon>
        <taxon>Tetraselmis</taxon>
    </lineage>
</organism>
<feature type="compositionally biased region" description="Low complexity" evidence="1">
    <location>
        <begin position="146"/>
        <end position="158"/>
    </location>
</feature>
<keyword evidence="3" id="KW-0378">Hydrolase</keyword>
<dbReference type="EMBL" id="GBEZ01019813">
    <property type="protein sequence ID" value="JAC66794.1"/>
    <property type="molecule type" value="Transcribed_RNA"/>
</dbReference>
<keyword evidence="3" id="KW-0255">Endonuclease</keyword>
<reference evidence="3" key="1">
    <citation type="submission" date="2014-05" db="EMBL/GenBank/DDBJ databases">
        <title>The transcriptome of the halophilic microalga Tetraselmis sp. GSL018 isolated from the Great Salt Lake, Utah.</title>
        <authorList>
            <person name="Jinkerson R.E."/>
            <person name="D'Adamo S."/>
            <person name="Posewitz M.C."/>
        </authorList>
    </citation>
    <scope>NUCLEOTIDE SEQUENCE</scope>
    <source>
        <strain evidence="3">GSL018</strain>
    </source>
</reference>
<protein>
    <submittedName>
        <fullName evidence="3">Endonuclease exonuclease phosphatase</fullName>
    </submittedName>
</protein>
<feature type="region of interest" description="Disordered" evidence="1">
    <location>
        <begin position="114"/>
        <end position="164"/>
    </location>
</feature>
<evidence type="ECO:0000313" key="3">
    <source>
        <dbReference type="EMBL" id="JAC66794.1"/>
    </source>
</evidence>
<keyword evidence="3" id="KW-0269">Exonuclease</keyword>
<gene>
    <name evidence="3" type="ORF">TSPGSL018_12788</name>
</gene>
<dbReference type="InterPro" id="IPR005135">
    <property type="entry name" value="Endo/exonuclease/phosphatase"/>
</dbReference>
<evidence type="ECO:0000256" key="1">
    <source>
        <dbReference type="SAM" id="MobiDB-lite"/>
    </source>
</evidence>
<feature type="region of interest" description="Disordered" evidence="1">
    <location>
        <begin position="1"/>
        <end position="41"/>
    </location>
</feature>
<sequence length="456" mass="49486">MLNNTLPVSGSTSSVDNNTTDSKDLRQSDTTTLGIPDEGMVDSPSQTRVLGIVVQPRYLSFLPLVVLFCIVVRTQDINHSRRIQASLEHTLRSARHKNLSVLERFGVMDAPEGQGLQPQGMPVGPSAMTTLQRDPAGADQDEQRDPAGALEQPEAAAANGSPPVPEEVTFRVMSYNVWNFDDGKDWESLRLPAVARIIHGAQPVLVGLQELRTRDGDHQGKQLVSQLEALGSRYHFKFAVGMDYGDCQEGLGVLSRYPIEQSKVRRLPLGEGGDINGRICIMAQVTVPGVGPVQFFNTHLSYDSSQQVWNAAEVIKFVEERGFGGPQILVGDMNTLPGKVAPVAVFEHNKTWLSKNKPKRRGKWPSIKWSKLGAPFADAWVAVHPSTVFGGGCDSGSCTFSTMEPKTRCDYVLMRGNVSVRAAEILGQLEGKPGNATPPSDHLAVSVELAAPSGTR</sequence>
<dbReference type="InterPro" id="IPR036691">
    <property type="entry name" value="Endo/exonu/phosph_ase_sf"/>
</dbReference>
<dbReference type="GO" id="GO:0016020">
    <property type="term" value="C:membrane"/>
    <property type="evidence" value="ECO:0007669"/>
    <property type="project" value="GOC"/>
</dbReference>
<accession>A0A061R7Q2</accession>
<proteinExistence type="predicted"/>
<dbReference type="GO" id="GO:0004527">
    <property type="term" value="F:exonuclease activity"/>
    <property type="evidence" value="ECO:0007669"/>
    <property type="project" value="UniProtKB-KW"/>
</dbReference>
<name>A0A061R7Q2_9CHLO</name>
<dbReference type="GO" id="GO:0006506">
    <property type="term" value="P:GPI anchor biosynthetic process"/>
    <property type="evidence" value="ECO:0007669"/>
    <property type="project" value="TreeGrafter"/>
</dbReference>
<feature type="compositionally biased region" description="Low complexity" evidence="1">
    <location>
        <begin position="8"/>
        <end position="20"/>
    </location>
</feature>
<dbReference type="Pfam" id="PF03372">
    <property type="entry name" value="Exo_endo_phos"/>
    <property type="match status" value="1"/>
</dbReference>
<dbReference type="GO" id="GO:0005783">
    <property type="term" value="C:endoplasmic reticulum"/>
    <property type="evidence" value="ECO:0007669"/>
    <property type="project" value="TreeGrafter"/>
</dbReference>
<dbReference type="SUPFAM" id="SSF56219">
    <property type="entry name" value="DNase I-like"/>
    <property type="match status" value="1"/>
</dbReference>
<dbReference type="Gene3D" id="3.60.10.10">
    <property type="entry name" value="Endonuclease/exonuclease/phosphatase"/>
    <property type="match status" value="1"/>
</dbReference>
<dbReference type="PANTHER" id="PTHR14859:SF16">
    <property type="entry name" value="ENDONUCLEASE_EXONUCLEASE_PHOSPHATASE DOMAIN-CONTAINING PROTEIN"/>
    <property type="match status" value="1"/>
</dbReference>
<dbReference type="GO" id="GO:0004519">
    <property type="term" value="F:endonuclease activity"/>
    <property type="evidence" value="ECO:0007669"/>
    <property type="project" value="UniProtKB-KW"/>
</dbReference>
<dbReference type="AlphaFoldDB" id="A0A061R7Q2"/>
<dbReference type="InterPro" id="IPR051916">
    <property type="entry name" value="GPI-anchor_lipid_remodeler"/>
</dbReference>
<feature type="domain" description="Endonuclease/exonuclease/phosphatase" evidence="2">
    <location>
        <begin position="173"/>
        <end position="442"/>
    </location>
</feature>
<dbReference type="PANTHER" id="PTHR14859">
    <property type="entry name" value="CALCOFLUOR WHITE HYPERSENSITIVE PROTEIN PRECURSOR"/>
    <property type="match status" value="1"/>
</dbReference>
<evidence type="ECO:0000259" key="2">
    <source>
        <dbReference type="Pfam" id="PF03372"/>
    </source>
</evidence>